<dbReference type="KEGG" id="ffu:CLAFUR5_10025"/>
<reference evidence="2" key="1">
    <citation type="submission" date="2021-12" db="EMBL/GenBank/DDBJ databases">
        <authorList>
            <person name="Zaccaron A."/>
            <person name="Stergiopoulos I."/>
        </authorList>
    </citation>
    <scope>NUCLEOTIDE SEQUENCE</scope>
    <source>
        <strain evidence="2">Race5_Kim</strain>
    </source>
</reference>
<dbReference type="Proteomes" id="UP000756132">
    <property type="component" value="Chromosome 7"/>
</dbReference>
<dbReference type="RefSeq" id="XP_047764166.1">
    <property type="nucleotide sequence ID" value="XM_047909173.1"/>
</dbReference>
<protein>
    <submittedName>
        <fullName evidence="2">Uncharacterized protein</fullName>
    </submittedName>
</protein>
<sequence length="99" mass="11569">MFAAPLTYPVPLDKMPKHTKTFEASKKCQQDASMKAAFESNEQHDHLPSEKTWRGSWLLMWLDKHPSSESLWSRTRHRRSDGQSTDERTYHELARGRAV</sequence>
<proteinExistence type="predicted"/>
<evidence type="ECO:0000313" key="2">
    <source>
        <dbReference type="EMBL" id="UJO19800.1"/>
    </source>
</evidence>
<evidence type="ECO:0000256" key="1">
    <source>
        <dbReference type="SAM" id="MobiDB-lite"/>
    </source>
</evidence>
<name>A0A9Q8PC93_PASFU</name>
<gene>
    <name evidence="2" type="ORF">CLAFUR5_10025</name>
</gene>
<evidence type="ECO:0000313" key="3">
    <source>
        <dbReference type="Proteomes" id="UP000756132"/>
    </source>
</evidence>
<organism evidence="2 3">
    <name type="scientific">Passalora fulva</name>
    <name type="common">Tomato leaf mold</name>
    <name type="synonym">Cladosporium fulvum</name>
    <dbReference type="NCBI Taxonomy" id="5499"/>
    <lineage>
        <taxon>Eukaryota</taxon>
        <taxon>Fungi</taxon>
        <taxon>Dikarya</taxon>
        <taxon>Ascomycota</taxon>
        <taxon>Pezizomycotina</taxon>
        <taxon>Dothideomycetes</taxon>
        <taxon>Dothideomycetidae</taxon>
        <taxon>Mycosphaerellales</taxon>
        <taxon>Mycosphaerellaceae</taxon>
        <taxon>Fulvia</taxon>
    </lineage>
</organism>
<feature type="compositionally biased region" description="Basic and acidic residues" evidence="1">
    <location>
        <begin position="85"/>
        <end position="99"/>
    </location>
</feature>
<reference evidence="2" key="2">
    <citation type="journal article" date="2022" name="Microb. Genom.">
        <title>A chromosome-scale genome assembly of the tomato pathogen Cladosporium fulvum reveals a compartmentalized genome architecture and the presence of a dispensable chromosome.</title>
        <authorList>
            <person name="Zaccaron A.Z."/>
            <person name="Chen L.H."/>
            <person name="Samaras A."/>
            <person name="Stergiopoulos I."/>
        </authorList>
    </citation>
    <scope>NUCLEOTIDE SEQUENCE</scope>
    <source>
        <strain evidence="2">Race5_Kim</strain>
    </source>
</reference>
<feature type="region of interest" description="Disordered" evidence="1">
    <location>
        <begin position="68"/>
        <end position="99"/>
    </location>
</feature>
<dbReference type="GeneID" id="71989903"/>
<dbReference type="AlphaFoldDB" id="A0A9Q8PC93"/>
<dbReference type="EMBL" id="CP090169">
    <property type="protein sequence ID" value="UJO19800.1"/>
    <property type="molecule type" value="Genomic_DNA"/>
</dbReference>
<accession>A0A9Q8PC93</accession>
<keyword evidence="3" id="KW-1185">Reference proteome</keyword>